<evidence type="ECO:0000313" key="3">
    <source>
        <dbReference type="Proteomes" id="UP000242287"/>
    </source>
</evidence>
<evidence type="ECO:0000313" key="2">
    <source>
        <dbReference type="EMBL" id="PFH50762.1"/>
    </source>
</evidence>
<dbReference type="Pfam" id="PF00168">
    <property type="entry name" value="C2"/>
    <property type="match status" value="2"/>
</dbReference>
<dbReference type="Gene3D" id="2.60.40.150">
    <property type="entry name" value="C2 domain"/>
    <property type="match status" value="2"/>
</dbReference>
<dbReference type="SUPFAM" id="SSF49562">
    <property type="entry name" value="C2 domain (Calcium/lipid-binding domain, CaLB)"/>
    <property type="match status" value="2"/>
</dbReference>
<dbReference type="SMART" id="SM00239">
    <property type="entry name" value="C2"/>
    <property type="match status" value="2"/>
</dbReference>
<dbReference type="InterPro" id="IPR035892">
    <property type="entry name" value="C2_domain_sf"/>
</dbReference>
<dbReference type="InterPro" id="IPR052455">
    <property type="entry name" value="Tricalbin_domain"/>
</dbReference>
<sequence>MQVQAEPAGVIRVGVQSARIRPWCRLLGSPPDPFVVVQTNHGQNMVQTAHKSHSFEPTWMETLYVVVYPQDSLLEVHLYSAHEHRDDTILGMTHFPLFKLMQSKELTGLVVDITKSGKHKADLLLDLTFYPANTEVSPVQPKPLPFRDLEPGVVTMTIHEAADLDVTHHGTPSVQIGLGLEGPPIHITAPGEDSVNPVWDSIFDFFCLDKGSASVMVKVVIPHWSAEETVGHMLLPLEDLLESYRTGVDWWPLGGCNSGKVRISVRWTSVDMHASL</sequence>
<organism evidence="2 3">
    <name type="scientific">Amanita thiersii Skay4041</name>
    <dbReference type="NCBI Taxonomy" id="703135"/>
    <lineage>
        <taxon>Eukaryota</taxon>
        <taxon>Fungi</taxon>
        <taxon>Dikarya</taxon>
        <taxon>Basidiomycota</taxon>
        <taxon>Agaricomycotina</taxon>
        <taxon>Agaricomycetes</taxon>
        <taxon>Agaricomycetidae</taxon>
        <taxon>Agaricales</taxon>
        <taxon>Pluteineae</taxon>
        <taxon>Amanitaceae</taxon>
        <taxon>Amanita</taxon>
    </lineage>
</organism>
<dbReference type="InterPro" id="IPR000008">
    <property type="entry name" value="C2_dom"/>
</dbReference>
<dbReference type="Proteomes" id="UP000242287">
    <property type="component" value="Unassembled WGS sequence"/>
</dbReference>
<proteinExistence type="predicted"/>
<accession>A0A2A9NSV6</accession>
<keyword evidence="3" id="KW-1185">Reference proteome</keyword>
<dbReference type="PROSITE" id="PS50004">
    <property type="entry name" value="C2"/>
    <property type="match status" value="2"/>
</dbReference>
<reference evidence="2 3" key="1">
    <citation type="submission" date="2014-02" db="EMBL/GenBank/DDBJ databases">
        <title>Transposable element dynamics among asymbiotic and ectomycorrhizal Amanita fungi.</title>
        <authorList>
            <consortium name="DOE Joint Genome Institute"/>
            <person name="Hess J."/>
            <person name="Skrede I."/>
            <person name="Wolfe B."/>
            <person name="LaButti K."/>
            <person name="Ohm R.A."/>
            <person name="Grigoriev I.V."/>
            <person name="Pringle A."/>
        </authorList>
    </citation>
    <scope>NUCLEOTIDE SEQUENCE [LARGE SCALE GENOMIC DNA]</scope>
    <source>
        <strain evidence="2 3">SKay4041</strain>
    </source>
</reference>
<name>A0A2A9NSV6_9AGAR</name>
<dbReference type="EMBL" id="KZ301997">
    <property type="protein sequence ID" value="PFH50762.1"/>
    <property type="molecule type" value="Genomic_DNA"/>
</dbReference>
<feature type="domain" description="C2" evidence="1">
    <location>
        <begin position="1"/>
        <end position="110"/>
    </location>
</feature>
<dbReference type="PANTHER" id="PTHR46980:SF2">
    <property type="entry name" value="TRICALBIN-1-RELATED"/>
    <property type="match status" value="1"/>
</dbReference>
<dbReference type="STRING" id="703135.A0A2A9NSV6"/>
<dbReference type="PANTHER" id="PTHR46980">
    <property type="entry name" value="TRICALBIN-1-RELATED"/>
    <property type="match status" value="1"/>
</dbReference>
<feature type="domain" description="C2" evidence="1">
    <location>
        <begin position="135"/>
        <end position="252"/>
    </location>
</feature>
<gene>
    <name evidence="2" type="ORF">AMATHDRAFT_3617</name>
</gene>
<dbReference type="AlphaFoldDB" id="A0A2A9NSV6"/>
<dbReference type="OrthoDB" id="67700at2759"/>
<evidence type="ECO:0000259" key="1">
    <source>
        <dbReference type="PROSITE" id="PS50004"/>
    </source>
</evidence>
<protein>
    <recommendedName>
        <fullName evidence="1">C2 domain-containing protein</fullName>
    </recommendedName>
</protein>